<dbReference type="AlphaFoldDB" id="A0A7V2F3R1"/>
<comment type="caution">
    <text evidence="4">The sequence shown here is derived from an EMBL/GenBank/DDBJ whole genome shotgun (WGS) entry which is preliminary data.</text>
</comment>
<sequence>MRNTSPSRRWTLSPASHSAAEIEAEWHRMAERLKPYAGQTIDTIVVSGNDRTRRQTIVREMATRQGAPLAPELVKRDAAYLRGMGFFSDVDISASSTTPGSCRVDVLIVERPGLF</sequence>
<protein>
    <recommendedName>
        <fullName evidence="3">POTRA domain-containing protein</fullName>
    </recommendedName>
</protein>
<proteinExistence type="predicted"/>
<evidence type="ECO:0000256" key="1">
    <source>
        <dbReference type="ARBA" id="ARBA00004370"/>
    </source>
</evidence>
<keyword evidence="2" id="KW-0472">Membrane</keyword>
<dbReference type="Proteomes" id="UP000886069">
    <property type="component" value="Unassembled WGS sequence"/>
</dbReference>
<dbReference type="EMBL" id="DSEC01000495">
    <property type="protein sequence ID" value="HER44180.1"/>
    <property type="molecule type" value="Genomic_DNA"/>
</dbReference>
<accession>A0A7V2F3R1</accession>
<dbReference type="PROSITE" id="PS51779">
    <property type="entry name" value="POTRA"/>
    <property type="match status" value="1"/>
</dbReference>
<comment type="subcellular location">
    <subcellularLocation>
        <location evidence="1">Membrane</location>
    </subcellularLocation>
</comment>
<gene>
    <name evidence="4" type="ORF">ENO08_06950</name>
</gene>
<dbReference type="InterPro" id="IPR010827">
    <property type="entry name" value="BamA/TamA_POTRA"/>
</dbReference>
<evidence type="ECO:0000256" key="2">
    <source>
        <dbReference type="ARBA" id="ARBA00023136"/>
    </source>
</evidence>
<dbReference type="GO" id="GO:0019867">
    <property type="term" value="C:outer membrane"/>
    <property type="evidence" value="ECO:0007669"/>
    <property type="project" value="InterPro"/>
</dbReference>
<organism evidence="4">
    <name type="scientific">Eiseniibacteriota bacterium</name>
    <dbReference type="NCBI Taxonomy" id="2212470"/>
    <lineage>
        <taxon>Bacteria</taxon>
        <taxon>Candidatus Eiseniibacteriota</taxon>
    </lineage>
</organism>
<feature type="non-terminal residue" evidence="4">
    <location>
        <position position="115"/>
    </location>
</feature>
<name>A0A7V2F3R1_UNCEI</name>
<dbReference type="InterPro" id="IPR010916">
    <property type="entry name" value="TonB_box_CS"/>
</dbReference>
<dbReference type="PROSITE" id="PS00430">
    <property type="entry name" value="TONB_DEPENDENT_REC_1"/>
    <property type="match status" value="1"/>
</dbReference>
<feature type="domain" description="POTRA" evidence="3">
    <location>
        <begin position="39"/>
        <end position="113"/>
    </location>
</feature>
<dbReference type="Pfam" id="PF07244">
    <property type="entry name" value="POTRA"/>
    <property type="match status" value="1"/>
</dbReference>
<evidence type="ECO:0000313" key="4">
    <source>
        <dbReference type="EMBL" id="HER44180.1"/>
    </source>
</evidence>
<reference evidence="4" key="1">
    <citation type="journal article" date="2020" name="mSystems">
        <title>Genome- and Community-Level Interaction Insights into Carbon Utilization and Element Cycling Functions of Hydrothermarchaeota in Hydrothermal Sediment.</title>
        <authorList>
            <person name="Zhou Z."/>
            <person name="Liu Y."/>
            <person name="Xu W."/>
            <person name="Pan J."/>
            <person name="Luo Z.H."/>
            <person name="Li M."/>
        </authorList>
    </citation>
    <scope>NUCLEOTIDE SEQUENCE [LARGE SCALE GENOMIC DNA]</scope>
    <source>
        <strain evidence="4">SpSt-1233</strain>
    </source>
</reference>
<dbReference type="InterPro" id="IPR034746">
    <property type="entry name" value="POTRA"/>
</dbReference>
<evidence type="ECO:0000259" key="3">
    <source>
        <dbReference type="PROSITE" id="PS51779"/>
    </source>
</evidence>
<dbReference type="Gene3D" id="3.10.20.310">
    <property type="entry name" value="membrane protein fhac"/>
    <property type="match status" value="1"/>
</dbReference>